<reference evidence="1" key="1">
    <citation type="submission" date="2014-09" db="EMBL/GenBank/DDBJ databases">
        <authorList>
            <person name="Magalhaes I.L.F."/>
            <person name="Oliveira U."/>
            <person name="Santos F.R."/>
            <person name="Vidigal T.H.D.A."/>
            <person name="Brescovit A.D."/>
            <person name="Santos A.J."/>
        </authorList>
    </citation>
    <scope>NUCLEOTIDE SEQUENCE</scope>
    <source>
        <tissue evidence="1">Shoot tissue taken approximately 20 cm above the soil surface</tissue>
    </source>
</reference>
<name>A0A0A9EPB9_ARUDO</name>
<reference evidence="1" key="2">
    <citation type="journal article" date="2015" name="Data Brief">
        <title>Shoot transcriptome of the giant reed, Arundo donax.</title>
        <authorList>
            <person name="Barrero R.A."/>
            <person name="Guerrero F.D."/>
            <person name="Moolhuijzen P."/>
            <person name="Goolsby J.A."/>
            <person name="Tidwell J."/>
            <person name="Bellgard S.E."/>
            <person name="Bellgard M.I."/>
        </authorList>
    </citation>
    <scope>NUCLEOTIDE SEQUENCE</scope>
    <source>
        <tissue evidence="1">Shoot tissue taken approximately 20 cm above the soil surface</tissue>
    </source>
</reference>
<evidence type="ECO:0000313" key="1">
    <source>
        <dbReference type="EMBL" id="JAD99695.1"/>
    </source>
</evidence>
<organism evidence="1">
    <name type="scientific">Arundo donax</name>
    <name type="common">Giant reed</name>
    <name type="synonym">Donax arundinaceus</name>
    <dbReference type="NCBI Taxonomy" id="35708"/>
    <lineage>
        <taxon>Eukaryota</taxon>
        <taxon>Viridiplantae</taxon>
        <taxon>Streptophyta</taxon>
        <taxon>Embryophyta</taxon>
        <taxon>Tracheophyta</taxon>
        <taxon>Spermatophyta</taxon>
        <taxon>Magnoliopsida</taxon>
        <taxon>Liliopsida</taxon>
        <taxon>Poales</taxon>
        <taxon>Poaceae</taxon>
        <taxon>PACMAD clade</taxon>
        <taxon>Arundinoideae</taxon>
        <taxon>Arundineae</taxon>
        <taxon>Arundo</taxon>
    </lineage>
</organism>
<accession>A0A0A9EPB9</accession>
<dbReference type="EMBL" id="GBRH01198200">
    <property type="protein sequence ID" value="JAD99695.1"/>
    <property type="molecule type" value="Transcribed_RNA"/>
</dbReference>
<protein>
    <submittedName>
        <fullName evidence="1">Uncharacterized protein</fullName>
    </submittedName>
</protein>
<sequence>MRARVLIIQLRECRYISINLSS</sequence>
<proteinExistence type="predicted"/>
<dbReference type="AlphaFoldDB" id="A0A0A9EPB9"/>